<accession>A0AAW0E3E4</accession>
<evidence type="ECO:0000313" key="2">
    <source>
        <dbReference type="EMBL" id="KAK7059160.1"/>
    </source>
</evidence>
<dbReference type="Proteomes" id="UP001383192">
    <property type="component" value="Unassembled WGS sequence"/>
</dbReference>
<evidence type="ECO:0000256" key="1">
    <source>
        <dbReference type="SAM" id="MobiDB-lite"/>
    </source>
</evidence>
<reference evidence="2 3" key="1">
    <citation type="submission" date="2024-01" db="EMBL/GenBank/DDBJ databases">
        <title>A draft genome for a cacao thread blight-causing isolate of Paramarasmius palmivorus.</title>
        <authorList>
            <person name="Baruah I.K."/>
            <person name="Bukari Y."/>
            <person name="Amoako-Attah I."/>
            <person name="Meinhardt L.W."/>
            <person name="Bailey B.A."/>
            <person name="Cohen S.P."/>
        </authorList>
    </citation>
    <scope>NUCLEOTIDE SEQUENCE [LARGE SCALE GENOMIC DNA]</scope>
    <source>
        <strain evidence="2 3">GH-12</strain>
    </source>
</reference>
<evidence type="ECO:0000313" key="3">
    <source>
        <dbReference type="Proteomes" id="UP001383192"/>
    </source>
</evidence>
<organism evidence="2 3">
    <name type="scientific">Paramarasmius palmivorus</name>
    <dbReference type="NCBI Taxonomy" id="297713"/>
    <lineage>
        <taxon>Eukaryota</taxon>
        <taxon>Fungi</taxon>
        <taxon>Dikarya</taxon>
        <taxon>Basidiomycota</taxon>
        <taxon>Agaricomycotina</taxon>
        <taxon>Agaricomycetes</taxon>
        <taxon>Agaricomycetidae</taxon>
        <taxon>Agaricales</taxon>
        <taxon>Marasmiineae</taxon>
        <taxon>Marasmiaceae</taxon>
        <taxon>Paramarasmius</taxon>
    </lineage>
</organism>
<dbReference type="EMBL" id="JAYKXP010000004">
    <property type="protein sequence ID" value="KAK7059160.1"/>
    <property type="molecule type" value="Genomic_DNA"/>
</dbReference>
<feature type="region of interest" description="Disordered" evidence="1">
    <location>
        <begin position="312"/>
        <end position="364"/>
    </location>
</feature>
<feature type="region of interest" description="Disordered" evidence="1">
    <location>
        <begin position="452"/>
        <end position="571"/>
    </location>
</feature>
<feature type="compositionally biased region" description="Polar residues" evidence="1">
    <location>
        <begin position="626"/>
        <end position="647"/>
    </location>
</feature>
<feature type="compositionally biased region" description="Polar residues" evidence="1">
    <location>
        <begin position="180"/>
        <end position="191"/>
    </location>
</feature>
<dbReference type="AlphaFoldDB" id="A0AAW0E3E4"/>
<proteinExistence type="predicted"/>
<feature type="compositionally biased region" description="Acidic residues" evidence="1">
    <location>
        <begin position="87"/>
        <end position="99"/>
    </location>
</feature>
<feature type="compositionally biased region" description="Polar residues" evidence="1">
    <location>
        <begin position="542"/>
        <end position="552"/>
    </location>
</feature>
<feature type="region of interest" description="Disordered" evidence="1">
    <location>
        <begin position="1"/>
        <end position="47"/>
    </location>
</feature>
<keyword evidence="3" id="KW-1185">Reference proteome</keyword>
<comment type="caution">
    <text evidence="2">The sequence shown here is derived from an EMBL/GenBank/DDBJ whole genome shotgun (WGS) entry which is preliminary data.</text>
</comment>
<feature type="region of interest" description="Disordered" evidence="1">
    <location>
        <begin position="80"/>
        <end position="106"/>
    </location>
</feature>
<feature type="region of interest" description="Disordered" evidence="1">
    <location>
        <begin position="604"/>
        <end position="647"/>
    </location>
</feature>
<sequence length="647" mass="69022">MNRPRISILEQFDPLLSEEQEPATPTALDSDYEEDSEKENAVPEPGDITMTTFFTRVAKPSYPTPKKLTKRLIDVGDTTINETALDIPEEEEEEDDDGESGSFCLPATPKATAVARCNDSSPRTPLADITLHQRGIASPLPRKKTFLCSPEFPKRQLGTPPVPSSSLSFAINSVNTAGTSFGRSQSGTAPQDDSHLAIPPTKADDGLITQARSRTPEIQIQISEEEEDLRRSENLLNKVSAPFTMSVNEADTSVTSLLTPPIPRSNPVNLSADRRSLDLHASFQLHLQSPESSFDLLNDKISFLDGHSREMNSFSLDEEDTAEEVIRQDAEDEEDENTPIATPVDSLTPERAPSSQCRDDESKQVECQPDAKDVSETLATPNPSQPLSLLAAERGVVLSTPGYKNHVPYVPPVPALRIMKRTKKFESGKTVAQPSNASPAVPTLQEGAEILRKAPSPPNVIARPGSSASTSSVSSSSSNEAKPRSTVAPVRAPVTRSSQPQLANPRGPMPMRVPIADSSSAGSSAPKQNPLIRRPPLPKLSGATTPSTTSQPGPRRVLVTETSSASATKKSDALSMAKQAFSQVQTASTKAPAPVRLSSTTATIKASGSGSSGFVSGLPRPGSRLPTATSGIARLTSTRSASGFSRK</sequence>
<feature type="compositionally biased region" description="Low complexity" evidence="1">
    <location>
        <begin position="466"/>
        <end position="478"/>
    </location>
</feature>
<protein>
    <submittedName>
        <fullName evidence="2">Uncharacterized protein</fullName>
    </submittedName>
</protein>
<feature type="compositionally biased region" description="Low complexity" evidence="1">
    <location>
        <begin position="607"/>
        <end position="617"/>
    </location>
</feature>
<feature type="region of interest" description="Disordered" evidence="1">
    <location>
        <begin position="180"/>
        <end position="202"/>
    </location>
</feature>
<name>A0AAW0E3E4_9AGAR</name>
<gene>
    <name evidence="2" type="ORF">VNI00_001787</name>
</gene>
<feature type="compositionally biased region" description="Polar residues" evidence="1">
    <location>
        <begin position="517"/>
        <end position="527"/>
    </location>
</feature>